<evidence type="ECO:0000313" key="1">
    <source>
        <dbReference type="EMBL" id="MBX56880.1"/>
    </source>
</evidence>
<accession>A0A2P2PQ54</accession>
<reference evidence="1" key="1">
    <citation type="submission" date="2018-02" db="EMBL/GenBank/DDBJ databases">
        <title>Rhizophora mucronata_Transcriptome.</title>
        <authorList>
            <person name="Meera S.P."/>
            <person name="Sreeshan A."/>
            <person name="Augustine A."/>
        </authorList>
    </citation>
    <scope>NUCLEOTIDE SEQUENCE</scope>
    <source>
        <tissue evidence="1">Leaf</tissue>
    </source>
</reference>
<organism evidence="1">
    <name type="scientific">Rhizophora mucronata</name>
    <name type="common">Asiatic mangrove</name>
    <dbReference type="NCBI Taxonomy" id="61149"/>
    <lineage>
        <taxon>Eukaryota</taxon>
        <taxon>Viridiplantae</taxon>
        <taxon>Streptophyta</taxon>
        <taxon>Embryophyta</taxon>
        <taxon>Tracheophyta</taxon>
        <taxon>Spermatophyta</taxon>
        <taxon>Magnoliopsida</taxon>
        <taxon>eudicotyledons</taxon>
        <taxon>Gunneridae</taxon>
        <taxon>Pentapetalae</taxon>
        <taxon>rosids</taxon>
        <taxon>fabids</taxon>
        <taxon>Malpighiales</taxon>
        <taxon>Rhizophoraceae</taxon>
        <taxon>Rhizophora</taxon>
    </lineage>
</organism>
<dbReference type="AlphaFoldDB" id="A0A2P2PQ54"/>
<sequence length="42" mass="4869">MIVVIQQSVYIHNIAFKPSTTLMRIHRGWVTSIVDILKSQLM</sequence>
<protein>
    <submittedName>
        <fullName evidence="1">Uncharacterized protein</fullName>
    </submittedName>
</protein>
<proteinExistence type="predicted"/>
<name>A0A2P2PQ54_RHIMU</name>
<dbReference type="EMBL" id="GGEC01076396">
    <property type="protein sequence ID" value="MBX56880.1"/>
    <property type="molecule type" value="Transcribed_RNA"/>
</dbReference>